<dbReference type="InterPro" id="IPR029675">
    <property type="entry name" value="PGAP4"/>
</dbReference>
<dbReference type="EMBL" id="JBGFUD010000730">
    <property type="protein sequence ID" value="MFH4975127.1"/>
    <property type="molecule type" value="Genomic_DNA"/>
</dbReference>
<feature type="transmembrane region" description="Helical" evidence="1">
    <location>
        <begin position="238"/>
        <end position="258"/>
    </location>
</feature>
<reference evidence="2 3" key="1">
    <citation type="submission" date="2024-08" db="EMBL/GenBank/DDBJ databases">
        <title>Gnathostoma spinigerum genome.</title>
        <authorList>
            <person name="Gonzalez-Bertolin B."/>
            <person name="Monzon S."/>
            <person name="Zaballos A."/>
            <person name="Jimenez P."/>
            <person name="Dekumyoy P."/>
            <person name="Varona S."/>
            <person name="Cuesta I."/>
            <person name="Sumanam S."/>
            <person name="Adisakwattana P."/>
            <person name="Gasser R.B."/>
            <person name="Hernandez-Gonzalez A."/>
            <person name="Young N.D."/>
            <person name="Perteguer M.J."/>
        </authorList>
    </citation>
    <scope>NUCLEOTIDE SEQUENCE [LARGE SCALE GENOMIC DNA]</scope>
    <source>
        <strain evidence="2">AL3</strain>
        <tissue evidence="2">Liver</tissue>
    </source>
</reference>
<sequence length="394" mass="44879">MVRLCPPKILLSQVIHILLTILVVTKFLDFVRYLTPNTSGLDHVFPSKDSNMLDFVVLNTERVSHAMKTLESIRNSSHNPSGMYAVPVRKMDNVEIVVIVSKRVGNFATQVIADLLELRHSTGMWFSLSICNASDSYFSELHDIMQYVSNEVNIINIHPFDSHGMDSYKSMLQKELVDYWKCLSIETLAKYVLLIEDDAVPTPYFYEIVSSVAEQLDRRPSIDFVKLFHPMSLRKVPYYFQLSATALVLSCAVCCFVFRSLDHILWILTISVYFTVVIGFFYSCQFFVDLRYAVVSSPYMVASESCCTPAVMFRSSSIQGLVRYLVSFSNSTLAKDDLLDIAPFVSRMTDGNAVVHIGFISSLRGTFVVLDSENELKRKTRTFRDLFSYIISLF</sequence>
<evidence type="ECO:0000313" key="2">
    <source>
        <dbReference type="EMBL" id="MFH4975127.1"/>
    </source>
</evidence>
<keyword evidence="3" id="KW-1185">Reference proteome</keyword>
<evidence type="ECO:0000256" key="1">
    <source>
        <dbReference type="SAM" id="Phobius"/>
    </source>
</evidence>
<dbReference type="PANTHER" id="PTHR31410:SF1">
    <property type="entry name" value="POST-GPI ATTACHMENT TO PROTEINS FACTOR 4"/>
    <property type="match status" value="1"/>
</dbReference>
<accession>A0ABD6EF29</accession>
<dbReference type="InterPro" id="IPR029044">
    <property type="entry name" value="Nucleotide-diphossugar_trans"/>
</dbReference>
<organism evidence="2 3">
    <name type="scientific">Gnathostoma spinigerum</name>
    <dbReference type="NCBI Taxonomy" id="75299"/>
    <lineage>
        <taxon>Eukaryota</taxon>
        <taxon>Metazoa</taxon>
        <taxon>Ecdysozoa</taxon>
        <taxon>Nematoda</taxon>
        <taxon>Chromadorea</taxon>
        <taxon>Rhabditida</taxon>
        <taxon>Spirurina</taxon>
        <taxon>Gnathostomatomorpha</taxon>
        <taxon>Gnathostomatoidea</taxon>
        <taxon>Gnathostomatidae</taxon>
        <taxon>Gnathostoma</taxon>
    </lineage>
</organism>
<name>A0ABD6EF29_9BILA</name>
<dbReference type="PANTHER" id="PTHR31410">
    <property type="entry name" value="TRANSMEMBRANE PROTEIN 246"/>
    <property type="match status" value="1"/>
</dbReference>
<comment type="caution">
    <text evidence="2">The sequence shown here is derived from an EMBL/GenBank/DDBJ whole genome shotgun (WGS) entry which is preliminary data.</text>
</comment>
<evidence type="ECO:0000313" key="3">
    <source>
        <dbReference type="Proteomes" id="UP001608902"/>
    </source>
</evidence>
<keyword evidence="1" id="KW-1133">Transmembrane helix</keyword>
<dbReference type="Proteomes" id="UP001608902">
    <property type="component" value="Unassembled WGS sequence"/>
</dbReference>
<keyword evidence="1" id="KW-0812">Transmembrane</keyword>
<gene>
    <name evidence="2" type="ORF">AB6A40_001836</name>
</gene>
<protein>
    <submittedName>
        <fullName evidence="2">Uncharacterized protein</fullName>
    </submittedName>
</protein>
<keyword evidence="1" id="KW-0472">Membrane</keyword>
<dbReference type="Gene3D" id="3.90.550.10">
    <property type="entry name" value="Spore Coat Polysaccharide Biosynthesis Protein SpsA, Chain A"/>
    <property type="match status" value="1"/>
</dbReference>
<proteinExistence type="predicted"/>
<feature type="transmembrane region" description="Helical" evidence="1">
    <location>
        <begin position="265"/>
        <end position="288"/>
    </location>
</feature>
<dbReference type="AlphaFoldDB" id="A0ABD6EF29"/>